<dbReference type="Proteomes" id="UP000694232">
    <property type="component" value="Chromosome 1"/>
</dbReference>
<dbReference type="EMBL" id="CP076643">
    <property type="protein sequence ID" value="QXO17747.1"/>
    <property type="molecule type" value="Genomic_DNA"/>
</dbReference>
<gene>
    <name evidence="1" type="ORF">KNV97_20780</name>
</gene>
<proteinExistence type="predicted"/>
<accession>A0A975YNG9</accession>
<sequence length="77" mass="8843">MVFEQCKDSTTGLTWSRTIIEAGNSQYLRGTDREGKEWTAIREIRGKHYKTTYSDKHGNPLRIEECDSGVCTEIVMN</sequence>
<reference evidence="1" key="1">
    <citation type="submission" date="2021-06" db="EMBL/GenBank/DDBJ databases">
        <title>Vibrio nov. sp., novel gut bacterium isolated from Yellow Sea oyster.</title>
        <authorList>
            <person name="Muhammad N."/>
            <person name="Nguyen T.H."/>
            <person name="Lee Y.-J."/>
            <person name="Ko J."/>
            <person name="Kim S.-G."/>
        </authorList>
    </citation>
    <scope>NUCLEOTIDE SEQUENCE</scope>
    <source>
        <strain evidence="1">OG9-811</strain>
    </source>
</reference>
<evidence type="ECO:0000313" key="1">
    <source>
        <dbReference type="EMBL" id="QXO17747.1"/>
    </source>
</evidence>
<name>A0A975YNG9_9VIBR</name>
<dbReference type="KEGG" id="vos:KNV97_20780"/>
<keyword evidence="2" id="KW-1185">Reference proteome</keyword>
<protein>
    <submittedName>
        <fullName evidence="1">Uncharacterized protein</fullName>
    </submittedName>
</protein>
<dbReference type="AlphaFoldDB" id="A0A975YNG9"/>
<dbReference type="RefSeq" id="WP_136485021.1">
    <property type="nucleotide sequence ID" value="NZ_CP076643.1"/>
</dbReference>
<organism evidence="1 2">
    <name type="scientific">Vibrio ostreae</name>
    <dbReference type="NCBI Taxonomy" id="2841925"/>
    <lineage>
        <taxon>Bacteria</taxon>
        <taxon>Pseudomonadati</taxon>
        <taxon>Pseudomonadota</taxon>
        <taxon>Gammaproteobacteria</taxon>
        <taxon>Vibrionales</taxon>
        <taxon>Vibrionaceae</taxon>
        <taxon>Vibrio</taxon>
    </lineage>
</organism>
<evidence type="ECO:0000313" key="2">
    <source>
        <dbReference type="Proteomes" id="UP000694232"/>
    </source>
</evidence>